<proteinExistence type="predicted"/>
<gene>
    <name evidence="2" type="ORF">IAB94_03840</name>
</gene>
<reference evidence="2" key="1">
    <citation type="submission" date="2020-10" db="EMBL/GenBank/DDBJ databases">
        <authorList>
            <person name="Gilroy R."/>
        </authorList>
    </citation>
    <scope>NUCLEOTIDE SEQUENCE</scope>
    <source>
        <strain evidence="2">ChiW16-3235</strain>
    </source>
</reference>
<keyword evidence="1" id="KW-0472">Membrane</keyword>
<feature type="transmembrane region" description="Helical" evidence="1">
    <location>
        <begin position="52"/>
        <end position="74"/>
    </location>
</feature>
<dbReference type="Proteomes" id="UP000823913">
    <property type="component" value="Unassembled WGS sequence"/>
</dbReference>
<evidence type="ECO:0000313" key="2">
    <source>
        <dbReference type="EMBL" id="HIR67166.1"/>
    </source>
</evidence>
<evidence type="ECO:0000313" key="3">
    <source>
        <dbReference type="Proteomes" id="UP000823913"/>
    </source>
</evidence>
<reference evidence="2" key="2">
    <citation type="journal article" date="2021" name="PeerJ">
        <title>Extensive microbial diversity within the chicken gut microbiome revealed by metagenomics and culture.</title>
        <authorList>
            <person name="Gilroy R."/>
            <person name="Ravi A."/>
            <person name="Getino M."/>
            <person name="Pursley I."/>
            <person name="Horton D.L."/>
            <person name="Alikhan N.F."/>
            <person name="Baker D."/>
            <person name="Gharbi K."/>
            <person name="Hall N."/>
            <person name="Watson M."/>
            <person name="Adriaenssens E.M."/>
            <person name="Foster-Nyarko E."/>
            <person name="Jarju S."/>
            <person name="Secka A."/>
            <person name="Antonio M."/>
            <person name="Oren A."/>
            <person name="Chaudhuri R.R."/>
            <person name="La Ragione R."/>
            <person name="Hildebrand F."/>
            <person name="Pallen M.J."/>
        </authorList>
    </citation>
    <scope>NUCLEOTIDE SEQUENCE</scope>
    <source>
        <strain evidence="2">ChiW16-3235</strain>
    </source>
</reference>
<dbReference type="EMBL" id="DVHK01000081">
    <property type="protein sequence ID" value="HIR67166.1"/>
    <property type="molecule type" value="Genomic_DNA"/>
</dbReference>
<keyword evidence="1" id="KW-1133">Transmembrane helix</keyword>
<feature type="transmembrane region" description="Helical" evidence="1">
    <location>
        <begin position="21"/>
        <end position="40"/>
    </location>
</feature>
<accession>A0A9D1E6D6</accession>
<organism evidence="2 3">
    <name type="scientific">Candidatus Coproplasma avicola</name>
    <dbReference type="NCBI Taxonomy" id="2840744"/>
    <lineage>
        <taxon>Bacteria</taxon>
        <taxon>Bacillati</taxon>
        <taxon>Bacillota</taxon>
        <taxon>Clostridia</taxon>
        <taxon>Eubacteriales</taxon>
        <taxon>Candidatus Coproplasma</taxon>
    </lineage>
</organism>
<keyword evidence="1" id="KW-0812">Transmembrane</keyword>
<protein>
    <submittedName>
        <fullName evidence="2">Uncharacterized protein</fullName>
    </submittedName>
</protein>
<feature type="transmembrane region" description="Helical" evidence="1">
    <location>
        <begin position="86"/>
        <end position="104"/>
    </location>
</feature>
<name>A0A9D1E6D6_9FIRM</name>
<sequence length="106" mass="11585">MAKKKVKAVSHTHSLPQICSFWGVVLSAASMFIGFFVRLLEVCGITISWSGTLINICTIISMVALLVAVALPAYGYVRDKTKAWKIVYWVSLVLYICGIVGIGLSF</sequence>
<dbReference type="AlphaFoldDB" id="A0A9D1E6D6"/>
<comment type="caution">
    <text evidence="2">The sequence shown here is derived from an EMBL/GenBank/DDBJ whole genome shotgun (WGS) entry which is preliminary data.</text>
</comment>
<evidence type="ECO:0000256" key="1">
    <source>
        <dbReference type="SAM" id="Phobius"/>
    </source>
</evidence>